<dbReference type="RefSeq" id="WP_133314389.1">
    <property type="nucleotide sequence ID" value="NZ_SMTL01000001.1"/>
</dbReference>
<organism evidence="2 3">
    <name type="scientific">Rhizobium deserti</name>
    <dbReference type="NCBI Taxonomy" id="2547961"/>
    <lineage>
        <taxon>Bacteria</taxon>
        <taxon>Pseudomonadati</taxon>
        <taxon>Pseudomonadota</taxon>
        <taxon>Alphaproteobacteria</taxon>
        <taxon>Hyphomicrobiales</taxon>
        <taxon>Rhizobiaceae</taxon>
        <taxon>Rhizobium/Agrobacterium group</taxon>
        <taxon>Rhizobium</taxon>
    </lineage>
</organism>
<dbReference type="GO" id="GO:0016301">
    <property type="term" value="F:kinase activity"/>
    <property type="evidence" value="ECO:0007669"/>
    <property type="project" value="InterPro"/>
</dbReference>
<sequence>MSMTIDDVCDGILGKAADARRFLVAVAGPPGAGKSTLADALAHRLAALGETAEVLPMDGFHMDNHVLVQRGLLARKGSPQTFDLRGFIDILRAVKAAEEEVLVPVFDRDRELAIAAARVVLPSHRFIVIEGNYLLLQQDRWAELRSLFDYAVMLSPPLEELERRLIARWHHYGLADEALRTKVYENDLPNVRLVLSKSAGADLVMNDWALDL</sequence>
<keyword evidence="3" id="KW-1185">Reference proteome</keyword>
<dbReference type="Proteomes" id="UP000295238">
    <property type="component" value="Unassembled WGS sequence"/>
</dbReference>
<dbReference type="GO" id="GO:0016787">
    <property type="term" value="F:hydrolase activity"/>
    <property type="evidence" value="ECO:0007669"/>
    <property type="project" value="UniProtKB-KW"/>
</dbReference>
<dbReference type="AlphaFoldDB" id="A0A4R5UM74"/>
<proteinExistence type="predicted"/>
<protein>
    <submittedName>
        <fullName evidence="2">Nucleoside triphosphate hydrolase</fullName>
    </submittedName>
</protein>
<reference evidence="2 3" key="1">
    <citation type="submission" date="2019-03" db="EMBL/GenBank/DDBJ databases">
        <title>Rhizobium sp. nov., an bacterium isolated from biocrust in Mu Us Desert.</title>
        <authorList>
            <person name="Lixiong L."/>
        </authorList>
    </citation>
    <scope>NUCLEOTIDE SEQUENCE [LARGE SCALE GENOMIC DNA]</scope>
    <source>
        <strain evidence="2 3">SPY-1</strain>
    </source>
</reference>
<dbReference type="GO" id="GO:0005524">
    <property type="term" value="F:ATP binding"/>
    <property type="evidence" value="ECO:0007669"/>
    <property type="project" value="InterPro"/>
</dbReference>
<dbReference type="InterPro" id="IPR006083">
    <property type="entry name" value="PRK/URK"/>
</dbReference>
<dbReference type="NCBIfam" id="NF006746">
    <property type="entry name" value="PRK09270.1-5"/>
    <property type="match status" value="1"/>
</dbReference>
<evidence type="ECO:0000313" key="3">
    <source>
        <dbReference type="Proteomes" id="UP000295238"/>
    </source>
</evidence>
<evidence type="ECO:0000259" key="1">
    <source>
        <dbReference type="Pfam" id="PF00485"/>
    </source>
</evidence>
<gene>
    <name evidence="2" type="ORF">E2F50_02005</name>
</gene>
<dbReference type="EMBL" id="SMTL01000001">
    <property type="protein sequence ID" value="TDK38941.1"/>
    <property type="molecule type" value="Genomic_DNA"/>
</dbReference>
<dbReference type="Gene3D" id="3.40.50.300">
    <property type="entry name" value="P-loop containing nucleotide triphosphate hydrolases"/>
    <property type="match status" value="1"/>
</dbReference>
<keyword evidence="2" id="KW-0378">Hydrolase</keyword>
<dbReference type="InterPro" id="IPR027417">
    <property type="entry name" value="P-loop_NTPase"/>
</dbReference>
<dbReference type="Pfam" id="PF00485">
    <property type="entry name" value="PRK"/>
    <property type="match status" value="1"/>
</dbReference>
<comment type="caution">
    <text evidence="2">The sequence shown here is derived from an EMBL/GenBank/DDBJ whole genome shotgun (WGS) entry which is preliminary data.</text>
</comment>
<name>A0A4R5UM74_9HYPH</name>
<dbReference type="PANTHER" id="PTHR10285">
    <property type="entry name" value="URIDINE KINASE"/>
    <property type="match status" value="1"/>
</dbReference>
<feature type="domain" description="Phosphoribulokinase/uridine kinase" evidence="1">
    <location>
        <begin position="24"/>
        <end position="159"/>
    </location>
</feature>
<dbReference type="SUPFAM" id="SSF52540">
    <property type="entry name" value="P-loop containing nucleoside triphosphate hydrolases"/>
    <property type="match status" value="1"/>
</dbReference>
<dbReference type="OrthoDB" id="3192509at2"/>
<evidence type="ECO:0000313" key="2">
    <source>
        <dbReference type="EMBL" id="TDK38941.1"/>
    </source>
</evidence>
<accession>A0A4R5UM74</accession>